<feature type="domain" description="ABC transmembrane type-2" evidence="9">
    <location>
        <begin position="150"/>
        <end position="379"/>
    </location>
</feature>
<evidence type="ECO:0000256" key="7">
    <source>
        <dbReference type="ARBA" id="ARBA00023136"/>
    </source>
</evidence>
<keyword evidence="4" id="KW-1003">Cell membrane</keyword>
<dbReference type="Proteomes" id="UP000259400">
    <property type="component" value="Unassembled WGS sequence"/>
</dbReference>
<dbReference type="GO" id="GO:0140359">
    <property type="term" value="F:ABC-type transporter activity"/>
    <property type="evidence" value="ECO:0007669"/>
    <property type="project" value="InterPro"/>
</dbReference>
<dbReference type="Proteomes" id="UP000257712">
    <property type="component" value="Unassembled WGS sequence"/>
</dbReference>
<dbReference type="EMBL" id="UJYZ02000020">
    <property type="protein sequence ID" value="VVK05262.1"/>
    <property type="molecule type" value="Genomic_DNA"/>
</dbReference>
<evidence type="ECO:0000259" key="9">
    <source>
        <dbReference type="PROSITE" id="PS51012"/>
    </source>
</evidence>
<evidence type="ECO:0000256" key="8">
    <source>
        <dbReference type="SAM" id="Phobius"/>
    </source>
</evidence>
<evidence type="ECO:0000256" key="5">
    <source>
        <dbReference type="ARBA" id="ARBA00022692"/>
    </source>
</evidence>
<sequence>MIVKKFNLSFSFTRWIGVVIKEIHELRRDKVSISMVLLTPIFQLIILGYAINMDPHNLPTALLNYDTERMSQIFVTEAQNTGYFSMIPVDSEEAAQKAFVRGDVTFIVTIPEGFTRKMLRGEKPQLLIQGDAIDPITTGNALSALVQVAKSMFQHDLPGDMRVAQKEDDFELIIHRMFNPEGITQFNTIPGIMGSILSTTLILMTALSITRERENGALENLLVSPLSGLEVIIGKITPFVIIGLFQATLILIAAVLLFDIPLHGSVFLLFFVLLIYVFLCLSIGIGISGMAQNQLQALQMSSFYFIPSIMLSGFISPFISMPDWAKAIGSCLPLTYFIRLVKGIMLKGYSATALLPDLLPLIGLAVIVIGVGLKSYRKTLD</sequence>
<dbReference type="InterPro" id="IPR047817">
    <property type="entry name" value="ABC2_TM_bact-type"/>
</dbReference>
<evidence type="ECO:0000313" key="10">
    <source>
        <dbReference type="EMBL" id="SXD91857.1"/>
    </source>
</evidence>
<dbReference type="PANTHER" id="PTHR30294">
    <property type="entry name" value="MEMBRANE COMPONENT OF ABC TRANSPORTER YHHJ-RELATED"/>
    <property type="match status" value="1"/>
</dbReference>
<protein>
    <submittedName>
        <fullName evidence="10">ABC transporter permease</fullName>
    </submittedName>
    <submittedName>
        <fullName evidence="11">Inner membrane transport permease ybhR</fullName>
    </submittedName>
</protein>
<feature type="transmembrane region" description="Helical" evidence="8">
    <location>
        <begin position="239"/>
        <end position="260"/>
    </location>
</feature>
<name>A0A8B4TNK2_9ENTR</name>
<feature type="transmembrane region" description="Helical" evidence="8">
    <location>
        <begin position="266"/>
        <end position="291"/>
    </location>
</feature>
<dbReference type="Gene3D" id="3.40.1710.10">
    <property type="entry name" value="abc type-2 transporter like domain"/>
    <property type="match status" value="1"/>
</dbReference>
<dbReference type="InterPro" id="IPR051449">
    <property type="entry name" value="ABC-2_transporter_component"/>
</dbReference>
<evidence type="ECO:0000256" key="1">
    <source>
        <dbReference type="ARBA" id="ARBA00004651"/>
    </source>
</evidence>
<dbReference type="PROSITE" id="PS51012">
    <property type="entry name" value="ABC_TM2"/>
    <property type="match status" value="1"/>
</dbReference>
<feature type="transmembrane region" description="Helical" evidence="8">
    <location>
        <begin position="31"/>
        <end position="51"/>
    </location>
</feature>
<gene>
    <name evidence="10" type="primary">ybhR_1</name>
    <name evidence="11" type="synonym">ybhR_2</name>
    <name evidence="11" type="ORF">SAMEA3538468_03790</name>
    <name evidence="10" type="ORF">SAMEA3538780_01591</name>
</gene>
<evidence type="ECO:0000313" key="12">
    <source>
        <dbReference type="Proteomes" id="UP000257712"/>
    </source>
</evidence>
<organism evidence="10 12">
    <name type="scientific">Klebsiella quasivariicola</name>
    <dbReference type="NCBI Taxonomy" id="2026240"/>
    <lineage>
        <taxon>Bacteria</taxon>
        <taxon>Pseudomonadati</taxon>
        <taxon>Pseudomonadota</taxon>
        <taxon>Gammaproteobacteria</taxon>
        <taxon>Enterobacterales</taxon>
        <taxon>Enterobacteriaceae</taxon>
        <taxon>Klebsiella/Raoultella group</taxon>
        <taxon>Klebsiella</taxon>
        <taxon>Klebsiella pneumoniae complex</taxon>
    </lineage>
</organism>
<keyword evidence="5 8" id="KW-0812">Transmembrane</keyword>
<dbReference type="GO" id="GO:0005886">
    <property type="term" value="C:plasma membrane"/>
    <property type="evidence" value="ECO:0007669"/>
    <property type="project" value="UniProtKB-SubCell"/>
</dbReference>
<dbReference type="InterPro" id="IPR013525">
    <property type="entry name" value="ABC2_TM"/>
</dbReference>
<feature type="transmembrane region" description="Helical" evidence="8">
    <location>
        <begin position="303"/>
        <end position="321"/>
    </location>
</feature>
<comment type="subcellular location">
    <subcellularLocation>
        <location evidence="1">Cell membrane</location>
        <topology evidence="1">Multi-pass membrane protein</topology>
    </subcellularLocation>
</comment>
<evidence type="ECO:0000256" key="6">
    <source>
        <dbReference type="ARBA" id="ARBA00022989"/>
    </source>
</evidence>
<reference evidence="10 12" key="1">
    <citation type="submission" date="2018-08" db="EMBL/GenBank/DDBJ databases">
        <authorList>
            <consortium name="Pathogen Informatics"/>
        </authorList>
    </citation>
    <scope>NUCLEOTIDE SEQUENCE [LARGE SCALE GENOMIC DNA]</scope>
    <source>
        <strain evidence="11 13">EuSCAPE_IL010</strain>
        <strain evidence="10 12">EuSCAPE_IT371</strain>
    </source>
</reference>
<dbReference type="PANTHER" id="PTHR30294:SF29">
    <property type="entry name" value="MULTIDRUG ABC TRANSPORTER PERMEASE YBHS-RELATED"/>
    <property type="match status" value="1"/>
</dbReference>
<comment type="similarity">
    <text evidence="2">Belongs to the ABC-2 integral membrane protein family.</text>
</comment>
<proteinExistence type="inferred from homology"/>
<dbReference type="AlphaFoldDB" id="A0A8B4TNK2"/>
<dbReference type="Pfam" id="PF12698">
    <property type="entry name" value="ABC2_membrane_3"/>
    <property type="match status" value="1"/>
</dbReference>
<evidence type="ECO:0000256" key="4">
    <source>
        <dbReference type="ARBA" id="ARBA00022475"/>
    </source>
</evidence>
<evidence type="ECO:0000313" key="11">
    <source>
        <dbReference type="EMBL" id="VVK05262.1"/>
    </source>
</evidence>
<evidence type="ECO:0000256" key="2">
    <source>
        <dbReference type="ARBA" id="ARBA00007783"/>
    </source>
</evidence>
<keyword evidence="13" id="KW-1185">Reference proteome</keyword>
<keyword evidence="3" id="KW-0813">Transport</keyword>
<feature type="transmembrane region" description="Helical" evidence="8">
    <location>
        <begin position="358"/>
        <end position="376"/>
    </location>
</feature>
<dbReference type="EMBL" id="UJZG01000003">
    <property type="protein sequence ID" value="SXD91857.1"/>
    <property type="molecule type" value="Genomic_DNA"/>
</dbReference>
<keyword evidence="6 8" id="KW-1133">Transmembrane helix</keyword>
<accession>A0A8B4TNK2</accession>
<evidence type="ECO:0000313" key="13">
    <source>
        <dbReference type="Proteomes" id="UP000259400"/>
    </source>
</evidence>
<comment type="caution">
    <text evidence="10">The sequence shown here is derived from an EMBL/GenBank/DDBJ whole genome shotgun (WGS) entry which is preliminary data.</text>
</comment>
<feature type="transmembrane region" description="Helical" evidence="8">
    <location>
        <begin position="189"/>
        <end position="209"/>
    </location>
</feature>
<keyword evidence="7 8" id="KW-0472">Membrane</keyword>
<evidence type="ECO:0000256" key="3">
    <source>
        <dbReference type="ARBA" id="ARBA00022448"/>
    </source>
</evidence>